<dbReference type="InterPro" id="IPR016032">
    <property type="entry name" value="Sig_transdc_resp-reg_C-effctor"/>
</dbReference>
<dbReference type="InterPro" id="IPR000792">
    <property type="entry name" value="Tscrpt_reg_LuxR_C"/>
</dbReference>
<evidence type="ECO:0000313" key="2">
    <source>
        <dbReference type="EMBL" id="MDH4621432.1"/>
    </source>
</evidence>
<dbReference type="Proteomes" id="UP001162155">
    <property type="component" value="Unassembled WGS sequence"/>
</dbReference>
<name>A0AA43DRY0_PSESX</name>
<accession>A0AA43DRY0</accession>
<organism evidence="2 3">
    <name type="scientific">Pseudomonas syringae pv. papulans</name>
    <dbReference type="NCBI Taxonomy" id="83963"/>
    <lineage>
        <taxon>Bacteria</taxon>
        <taxon>Pseudomonadati</taxon>
        <taxon>Pseudomonadota</taxon>
        <taxon>Gammaproteobacteria</taxon>
        <taxon>Pseudomonadales</taxon>
        <taxon>Pseudomonadaceae</taxon>
        <taxon>Pseudomonas</taxon>
        <taxon>Pseudomonas syringae</taxon>
    </lineage>
</organism>
<dbReference type="RefSeq" id="WP_044308920.1">
    <property type="nucleotide sequence ID" value="NZ_JAFFRZ010000001.1"/>
</dbReference>
<gene>
    <name evidence="2" type="ORF">JW322_06510</name>
</gene>
<dbReference type="SUPFAM" id="SSF46894">
    <property type="entry name" value="C-terminal effector domain of the bipartite response regulators"/>
    <property type="match status" value="1"/>
</dbReference>
<dbReference type="Gene3D" id="1.10.10.10">
    <property type="entry name" value="Winged helix-like DNA-binding domain superfamily/Winged helix DNA-binding domain"/>
    <property type="match status" value="1"/>
</dbReference>
<dbReference type="EMBL" id="JAFFRZ010000001">
    <property type="protein sequence ID" value="MDH4621432.1"/>
    <property type="molecule type" value="Genomic_DNA"/>
</dbReference>
<dbReference type="InterPro" id="IPR036388">
    <property type="entry name" value="WH-like_DNA-bd_sf"/>
</dbReference>
<evidence type="ECO:0000259" key="1">
    <source>
        <dbReference type="SMART" id="SM00421"/>
    </source>
</evidence>
<comment type="caution">
    <text evidence="2">The sequence shown here is derived from an EMBL/GenBank/DDBJ whole genome shotgun (WGS) entry which is preliminary data.</text>
</comment>
<proteinExistence type="predicted"/>
<dbReference type="GO" id="GO:0006355">
    <property type="term" value="P:regulation of DNA-templated transcription"/>
    <property type="evidence" value="ECO:0007669"/>
    <property type="project" value="InterPro"/>
</dbReference>
<protein>
    <submittedName>
        <fullName evidence="2">Response regulator transcription factor</fullName>
    </submittedName>
</protein>
<sequence length="126" mass="13141">MSGFIKFAGLQGSTGLLAEQEMRAALAICSGMSGKEAARAMNCAPGTVKKTVERIFFKLGVCNRASMVAEAFKRGIISPAAVLAILLAAHSVIASEPMTKVRRSGGSESKIESRIAARRVEASLAA</sequence>
<dbReference type="GO" id="GO:0003677">
    <property type="term" value="F:DNA binding"/>
    <property type="evidence" value="ECO:0007669"/>
    <property type="project" value="InterPro"/>
</dbReference>
<dbReference type="AlphaFoldDB" id="A0AA43DRY0"/>
<feature type="domain" description="HTH luxR-type" evidence="1">
    <location>
        <begin position="14"/>
        <end position="71"/>
    </location>
</feature>
<dbReference type="Pfam" id="PF00196">
    <property type="entry name" value="GerE"/>
    <property type="match status" value="1"/>
</dbReference>
<reference evidence="2" key="1">
    <citation type="submission" date="2021-02" db="EMBL/GenBank/DDBJ databases">
        <title>Genome analysis of blister spot of apple pathogen from New York area.</title>
        <authorList>
            <person name="Kandel P."/>
            <person name="Hockett K.L."/>
            <person name="Santander R."/>
            <person name="Acimovic S."/>
        </authorList>
    </citation>
    <scope>NUCLEOTIDE SEQUENCE</scope>
    <source>
        <strain evidence="2">PSP1</strain>
    </source>
</reference>
<evidence type="ECO:0000313" key="3">
    <source>
        <dbReference type="Proteomes" id="UP001162155"/>
    </source>
</evidence>
<dbReference type="SMART" id="SM00421">
    <property type="entry name" value="HTH_LUXR"/>
    <property type="match status" value="1"/>
</dbReference>